<comment type="caution">
    <text evidence="2">The sequence shown here is derived from an EMBL/GenBank/DDBJ whole genome shotgun (WGS) entry which is preliminary data.</text>
</comment>
<feature type="region of interest" description="Disordered" evidence="1">
    <location>
        <begin position="1195"/>
        <end position="1227"/>
    </location>
</feature>
<dbReference type="EMBL" id="AQQZ01000006">
    <property type="protein sequence ID" value="KNG93064.1"/>
    <property type="molecule type" value="Genomic_DNA"/>
</dbReference>
<protein>
    <submittedName>
        <fullName evidence="2">Uncharacterized protein</fullName>
    </submittedName>
</protein>
<evidence type="ECO:0000256" key="1">
    <source>
        <dbReference type="SAM" id="MobiDB-lite"/>
    </source>
</evidence>
<dbReference type="PATRIC" id="fig|1317121.7.peg.3560"/>
<dbReference type="AlphaFoldDB" id="A0A0L1JMT7"/>
<gene>
    <name evidence="2" type="ORF">ATO11_14190</name>
</gene>
<keyword evidence="3" id="KW-1185">Reference proteome</keyword>
<proteinExistence type="predicted"/>
<dbReference type="OrthoDB" id="9762853at2"/>
<reference evidence="2 3" key="1">
    <citation type="journal article" date="2015" name="Int. J. Syst. Evol. Microbiol.">
        <title>Aestuariivita atlantica sp. nov., isolated from deep sea sediment of the Atlantic Ocean.</title>
        <authorList>
            <person name="Li G."/>
            <person name="Lai Q."/>
            <person name="Du Y."/>
            <person name="Liu X."/>
            <person name="Sun F."/>
            <person name="Shao Z."/>
        </authorList>
    </citation>
    <scope>NUCLEOTIDE SEQUENCE [LARGE SCALE GENOMIC DNA]</scope>
    <source>
        <strain evidence="2 3">22II-S11-z3</strain>
    </source>
</reference>
<dbReference type="Proteomes" id="UP000036938">
    <property type="component" value="Unassembled WGS sequence"/>
</dbReference>
<dbReference type="RefSeq" id="WP_050531558.1">
    <property type="nucleotide sequence ID" value="NZ_AQQZ01000006.1"/>
</dbReference>
<accession>A0A0L1JMT7</accession>
<organism evidence="2 3">
    <name type="scientific">Pseudaestuariivita atlantica</name>
    <dbReference type="NCBI Taxonomy" id="1317121"/>
    <lineage>
        <taxon>Bacteria</taxon>
        <taxon>Pseudomonadati</taxon>
        <taxon>Pseudomonadota</taxon>
        <taxon>Alphaproteobacteria</taxon>
        <taxon>Rhodobacterales</taxon>
        <taxon>Paracoccaceae</taxon>
        <taxon>Pseudaestuariivita</taxon>
    </lineage>
</organism>
<evidence type="ECO:0000313" key="2">
    <source>
        <dbReference type="EMBL" id="KNG93064.1"/>
    </source>
</evidence>
<sequence>MHRDPPTSDHVWQAGRWRPALSPAHFRLDERDTAQLVEAARAFAGLLTYYDGDNRAHPPDTALGPGPWQDFFDSDATVLLAEMACVDTRQEYRAARLPGFAPMQGAAQSARRLAGWIDRARDCAALARPGSVEAQLARFLDAVEANELRASLPNPGPSLLGAVPDLPDTWIAPASASPMGADAHTLFSEVNRVSGAVSAEARALFERALRDRDDHPAQIGLFLAFLSGLDTARTALNGLTERHLDHHYRDILGLAPRPARPDRTWAVIDLSPTVRDKRLPRGMRLAAGGAVPDPDIYTTDRDTVLSQARVARLSALQVRREMDADGGAPVIRSVHHLPDVQAQIAAGAPDWALFGPSPARMQAASVGCAVAAPMLALSGGERTITLGFDVTDAEALTRAASRLLARAARRRGVDRLDRAGAQSVLDGLFTLHASTAAGPVAMSPPRFDREALAQGRLQLTARLPADAPPIAGQGDDAPHIQLRFNPRAEAGGLSDFGNLRVRAVRIALEVRDMPPGAVVTDAGPVDPAEPFAPFGPLPEPGLALTLDPPELRAVRPDRLGVTVRWRGLPQAPADLESHYASYGADTRNDSFRLRAQRRGASGWRDLAPSGGDPADDNVPLFTELVARGRDRTRADWRFAVPPDPGAPPGPPQAPEGAVRLELAAPVDGFGHATHPRLLSDATAHNALVASRGPVARLVRGKRKVAIPPAPLLPLVEALTLSFRAEVTEDLAHPAHGIALHPLTLAGEVAPGRARSLAPRGFDCDGILMLGFAGAEPGQVVSLLFDIDDIVAPRWRPTDGFAYPGLGWTYLCDGQWQTLPRAALHEDETGQLRTAGVVTLQVPRDAALVPDGPDGPPLVWIGIEATGDVRRYGRARAIVTNGVPVTRDLATGGAADRPAQPITRLEVPDAEVLAVRQPIAARGGTRAETEQGFRVRVSERLRHKARAVQPRDYAQMVLAEFPAIGDARCLRTVPGRVDVIVAPRRDAGRIGLVPLDLRLRISRWLKARAGLGVEHVIVRNPSYDPVRVTAQVELAGGAGPSVLSRLDRRLGEIIAPWLADPDLPVPIGSGRIDLAAMTALVEAEPGVDRVLGLAVRHRYRLQAGPGPADTFGLTDTARATGAGHRSVLAPATAWSVFVPAARHALDILPARGGIGSLHVGEDLAVAAEGTPRDMIPVRARRAGIGLLAVAEDFVVTDPADTAPPPPPSQATGPRRARIYIPEERTGVT</sequence>
<dbReference type="STRING" id="1317121.ATO11_14190"/>
<name>A0A0L1JMT7_9RHOB</name>
<evidence type="ECO:0000313" key="3">
    <source>
        <dbReference type="Proteomes" id="UP000036938"/>
    </source>
</evidence>